<protein>
    <submittedName>
        <fullName evidence="3">Uncharacterized protein</fullName>
    </submittedName>
</protein>
<dbReference type="AlphaFoldDB" id="A0A852VWG3"/>
<dbReference type="GeneID" id="98050465"/>
<gene>
    <name evidence="3" type="ORF">HDA37_000645</name>
</gene>
<accession>A0A852VWG3</accession>
<keyword evidence="2" id="KW-0812">Transmembrane</keyword>
<keyword evidence="2" id="KW-1133">Transmembrane helix</keyword>
<dbReference type="Proteomes" id="UP000549695">
    <property type="component" value="Unassembled WGS sequence"/>
</dbReference>
<sequence length="224" mass="24394">MTDPPVTQEPPAVQVVDPQPGFWDLALSPGILVPSLIAIAAAGIAVWSALVARGARNATVSQADTARAALEDQRAERYEQAAPRFEVSIDQQTQVRPAGARIRMIAGPPRVLVTITWEISFTWLDPGEGRPGDRTVEIRKEGVYSASMCKGATIVVHHEERPDAILMIALARYKIKSIEESDDRRTWHDEHMSTWAVDTVDEPTTGSPAVRELPQGDEAQGGAQ</sequence>
<name>A0A852VWG3_PSEA5</name>
<reference evidence="3 4" key="1">
    <citation type="submission" date="2020-07" db="EMBL/GenBank/DDBJ databases">
        <title>Sequencing the genomes of 1000 actinobacteria strains.</title>
        <authorList>
            <person name="Klenk H.-P."/>
        </authorList>
    </citation>
    <scope>NUCLEOTIDE SEQUENCE [LARGE SCALE GENOMIC DNA]</scope>
    <source>
        <strain evidence="3 4">DSM 44749</strain>
    </source>
</reference>
<dbReference type="RefSeq" id="WP_179760195.1">
    <property type="nucleotide sequence ID" value="NZ_BAAAJZ010000005.1"/>
</dbReference>
<dbReference type="EMBL" id="JACCCZ010000001">
    <property type="protein sequence ID" value="NYG00360.1"/>
    <property type="molecule type" value="Genomic_DNA"/>
</dbReference>
<organism evidence="3 4">
    <name type="scientific">Pseudonocardia alni</name>
    <name type="common">Amycolata alni</name>
    <dbReference type="NCBI Taxonomy" id="33907"/>
    <lineage>
        <taxon>Bacteria</taxon>
        <taxon>Bacillati</taxon>
        <taxon>Actinomycetota</taxon>
        <taxon>Actinomycetes</taxon>
        <taxon>Pseudonocardiales</taxon>
        <taxon>Pseudonocardiaceae</taxon>
        <taxon>Pseudonocardia</taxon>
    </lineage>
</organism>
<evidence type="ECO:0000313" key="3">
    <source>
        <dbReference type="EMBL" id="NYG00360.1"/>
    </source>
</evidence>
<keyword evidence="2" id="KW-0472">Membrane</keyword>
<keyword evidence="4" id="KW-1185">Reference proteome</keyword>
<comment type="caution">
    <text evidence="3">The sequence shown here is derived from an EMBL/GenBank/DDBJ whole genome shotgun (WGS) entry which is preliminary data.</text>
</comment>
<feature type="region of interest" description="Disordered" evidence="1">
    <location>
        <begin position="199"/>
        <end position="224"/>
    </location>
</feature>
<evidence type="ECO:0000256" key="2">
    <source>
        <dbReference type="SAM" id="Phobius"/>
    </source>
</evidence>
<evidence type="ECO:0000256" key="1">
    <source>
        <dbReference type="SAM" id="MobiDB-lite"/>
    </source>
</evidence>
<feature type="transmembrane region" description="Helical" evidence="2">
    <location>
        <begin position="31"/>
        <end position="52"/>
    </location>
</feature>
<evidence type="ECO:0000313" key="4">
    <source>
        <dbReference type="Proteomes" id="UP000549695"/>
    </source>
</evidence>
<proteinExistence type="predicted"/>